<dbReference type="GO" id="GO:0018775">
    <property type="term" value="F:2-hydroxymuconate-semialdehyde hydrolase activity"/>
    <property type="evidence" value="ECO:0007669"/>
    <property type="project" value="UniProtKB-EC"/>
</dbReference>
<name>A0A1E3X556_9BACT</name>
<dbReference type="Pfam" id="PF00561">
    <property type="entry name" value="Abhydrolase_1"/>
    <property type="match status" value="1"/>
</dbReference>
<reference evidence="3 4" key="1">
    <citation type="submission" date="2016-07" db="EMBL/GenBank/DDBJ databases">
        <title>Draft genome of Scalindua rubra, obtained from a brine-seawater interface in the Red Sea, sheds light on salt adaptation in anammox bacteria.</title>
        <authorList>
            <person name="Speth D.R."/>
            <person name="Lagkouvardos I."/>
            <person name="Wang Y."/>
            <person name="Qian P.-Y."/>
            <person name="Dutilh B.E."/>
            <person name="Jetten M.S."/>
        </authorList>
    </citation>
    <scope>NUCLEOTIDE SEQUENCE [LARGE SCALE GENOMIC DNA]</scope>
    <source>
        <strain evidence="3">BSI-1</strain>
    </source>
</reference>
<feature type="domain" description="AB hydrolase-1" evidence="2">
    <location>
        <begin position="36"/>
        <end position="274"/>
    </location>
</feature>
<evidence type="ECO:0000313" key="3">
    <source>
        <dbReference type="EMBL" id="ODS30747.1"/>
    </source>
</evidence>
<keyword evidence="1 3" id="KW-0378">Hydrolase</keyword>
<dbReference type="InterPro" id="IPR000073">
    <property type="entry name" value="AB_hydrolase_1"/>
</dbReference>
<evidence type="ECO:0000259" key="2">
    <source>
        <dbReference type="Pfam" id="PF00561"/>
    </source>
</evidence>
<dbReference type="SUPFAM" id="SSF53474">
    <property type="entry name" value="alpha/beta-Hydrolases"/>
    <property type="match status" value="1"/>
</dbReference>
<dbReference type="PANTHER" id="PTHR42977">
    <property type="entry name" value="HYDROLASE-RELATED"/>
    <property type="match status" value="1"/>
</dbReference>
<dbReference type="PRINTS" id="PR00111">
    <property type="entry name" value="ABHYDROLASE"/>
</dbReference>
<protein>
    <submittedName>
        <fullName evidence="3">2-hydroxy-6-oxo-7-methylocta-2,4-dienoate hydrolase</fullName>
        <ecNumber evidence="3">3.7.1.9</ecNumber>
    </submittedName>
</protein>
<accession>A0A1E3X556</accession>
<sequence length="291" mass="34124">MSNIQWINREEYPFKSKFIELDMGKMHYIDEGEGAPIVMVHGNPTWSFLYRHMIKGLSKKYRCIAMDHIGFGLSDKPYDWSYFPEEHAKNLNRLIEKLGLEDITLVVQDWGGPIGLSYAIGMPNKVKNLIIMNTWMWSVNDDPHFRKFSKLMGGAFGRFMIKRYNFFVRVVMKKATADKSKLSKPIHSHYLSPLKNSRDRKGCWVFPKQIIDSSSWLDSLWSQKEKIKNKPALILWGMKDIAFREQELKKWKDLFSYSQAIEFDDVGHFVQEEKGSELYPIIEDFLSTNTT</sequence>
<dbReference type="InterPro" id="IPR000639">
    <property type="entry name" value="Epox_hydrolase-like"/>
</dbReference>
<dbReference type="Gene3D" id="3.40.50.1820">
    <property type="entry name" value="alpha/beta hydrolase"/>
    <property type="match status" value="1"/>
</dbReference>
<dbReference type="EMBL" id="MAYW01000181">
    <property type="protein sequence ID" value="ODS30747.1"/>
    <property type="molecule type" value="Genomic_DNA"/>
</dbReference>
<evidence type="ECO:0000256" key="1">
    <source>
        <dbReference type="ARBA" id="ARBA00022801"/>
    </source>
</evidence>
<evidence type="ECO:0000313" key="4">
    <source>
        <dbReference type="Proteomes" id="UP000094056"/>
    </source>
</evidence>
<dbReference type="InterPro" id="IPR051340">
    <property type="entry name" value="Haloalkane_dehalogenase"/>
</dbReference>
<dbReference type="PANTHER" id="PTHR42977:SF3">
    <property type="entry name" value="AB HYDROLASE-1 DOMAIN-CONTAINING PROTEIN"/>
    <property type="match status" value="1"/>
</dbReference>
<dbReference type="InterPro" id="IPR029058">
    <property type="entry name" value="AB_hydrolase_fold"/>
</dbReference>
<dbReference type="GO" id="GO:0004301">
    <property type="term" value="F:epoxide hydrolase activity"/>
    <property type="evidence" value="ECO:0007669"/>
    <property type="project" value="TreeGrafter"/>
</dbReference>
<gene>
    <name evidence="3" type="primary">cumD_2</name>
    <name evidence="3" type="ORF">SCARUB_04142</name>
</gene>
<dbReference type="AlphaFoldDB" id="A0A1E3X556"/>
<proteinExistence type="predicted"/>
<organism evidence="3 4">
    <name type="scientific">Candidatus Scalindua rubra</name>
    <dbReference type="NCBI Taxonomy" id="1872076"/>
    <lineage>
        <taxon>Bacteria</taxon>
        <taxon>Pseudomonadati</taxon>
        <taxon>Planctomycetota</taxon>
        <taxon>Candidatus Brocadiia</taxon>
        <taxon>Candidatus Brocadiales</taxon>
        <taxon>Candidatus Scalinduaceae</taxon>
        <taxon>Candidatus Scalindua</taxon>
    </lineage>
</organism>
<comment type="caution">
    <text evidence="3">The sequence shown here is derived from an EMBL/GenBank/DDBJ whole genome shotgun (WGS) entry which is preliminary data.</text>
</comment>
<dbReference type="Proteomes" id="UP000094056">
    <property type="component" value="Unassembled WGS sequence"/>
</dbReference>
<dbReference type="PRINTS" id="PR00412">
    <property type="entry name" value="EPOXHYDRLASE"/>
</dbReference>
<dbReference type="EC" id="3.7.1.9" evidence="3"/>